<keyword evidence="3" id="KW-1185">Reference proteome</keyword>
<dbReference type="EMBL" id="JADWYK010000009">
    <property type="protein sequence ID" value="MBG8554954.1"/>
    <property type="molecule type" value="Genomic_DNA"/>
</dbReference>
<reference evidence="2 3" key="1">
    <citation type="submission" date="2020-11" db="EMBL/GenBank/DDBJ databases">
        <title>Hymenobacter sp.</title>
        <authorList>
            <person name="Kim M.K."/>
        </authorList>
    </citation>
    <scope>NUCLEOTIDE SEQUENCE [LARGE SCALE GENOMIC DNA]</scope>
    <source>
        <strain evidence="2 3">BT594</strain>
    </source>
</reference>
<protein>
    <recommendedName>
        <fullName evidence="1">TaqI-like C-terminal specificity domain-containing protein</fullName>
    </recommendedName>
</protein>
<dbReference type="RefSeq" id="WP_196955968.1">
    <property type="nucleotide sequence ID" value="NZ_JADWYK010000009.1"/>
</dbReference>
<evidence type="ECO:0000313" key="3">
    <source>
        <dbReference type="Proteomes" id="UP000601099"/>
    </source>
</evidence>
<organism evidence="2 3">
    <name type="scientific">Hymenobacter guriensis</name>
    <dbReference type="NCBI Taxonomy" id="2793065"/>
    <lineage>
        <taxon>Bacteria</taxon>
        <taxon>Pseudomonadati</taxon>
        <taxon>Bacteroidota</taxon>
        <taxon>Cytophagia</taxon>
        <taxon>Cytophagales</taxon>
        <taxon>Hymenobacteraceae</taxon>
        <taxon>Hymenobacter</taxon>
    </lineage>
</organism>
<gene>
    <name evidence="2" type="ORF">I5L79_15465</name>
</gene>
<evidence type="ECO:0000313" key="2">
    <source>
        <dbReference type="EMBL" id="MBG8554954.1"/>
    </source>
</evidence>
<feature type="domain" description="TaqI-like C-terminal specificity" evidence="1">
    <location>
        <begin position="16"/>
        <end position="133"/>
    </location>
</feature>
<evidence type="ECO:0000259" key="1">
    <source>
        <dbReference type="Pfam" id="PF12950"/>
    </source>
</evidence>
<accession>A0ABS0L6E1</accession>
<dbReference type="InterPro" id="IPR023135">
    <property type="entry name" value="N6_DNA_MeTrfase_TaqI_C"/>
</dbReference>
<dbReference type="InterPro" id="IPR025931">
    <property type="entry name" value="TaqI_C"/>
</dbReference>
<comment type="caution">
    <text evidence="2">The sequence shown here is derived from an EMBL/GenBank/DDBJ whole genome shotgun (WGS) entry which is preliminary data.</text>
</comment>
<dbReference type="Proteomes" id="UP000601099">
    <property type="component" value="Unassembled WGS sequence"/>
</dbReference>
<name>A0ABS0L6E1_9BACT</name>
<sequence length="259" mass="29952">MRSHLLVSKHSDSWLPIVRGTEINRYLTKWSGEYINYGDFLAEPRGSIDFLSEKIFIRRTDDKILASYDDSKFSAINSVQCVQIKQGDLLNYKYLLSVLNSKVINWYFRHENFHMVGKPLAEVKVVFIERLPVPNISPTEQQPFVEAAETLLSGYRELNEAETRAMRLIRAELSLSDTLNGKLSLYQPWARWSKALEKSLGRKLTLSEKGNWLEFLDDFQAKQQQRRAQLAAQDIALDQMVYQLYNLTLEEIALVEGQG</sequence>
<dbReference type="Gene3D" id="3.90.220.10">
    <property type="entry name" value="Adenine-n6-DNA-methyltransferase Taqi, Chain A, domain 2"/>
    <property type="match status" value="1"/>
</dbReference>
<proteinExistence type="predicted"/>
<dbReference type="Pfam" id="PF12950">
    <property type="entry name" value="TaqI_C"/>
    <property type="match status" value="1"/>
</dbReference>